<keyword evidence="9" id="KW-0175">Coiled coil</keyword>
<keyword evidence="4" id="KW-0808">Transferase</keyword>
<keyword evidence="5" id="KW-0547">Nucleotide-binding</keyword>
<dbReference type="Gene3D" id="6.10.250.3150">
    <property type="match status" value="1"/>
</dbReference>
<evidence type="ECO:0000256" key="8">
    <source>
        <dbReference type="ARBA" id="ARBA00023012"/>
    </source>
</evidence>
<evidence type="ECO:0000256" key="6">
    <source>
        <dbReference type="ARBA" id="ARBA00022777"/>
    </source>
</evidence>
<dbReference type="InterPro" id="IPR036890">
    <property type="entry name" value="HATPase_C_sf"/>
</dbReference>
<keyword evidence="12" id="KW-1185">Reference proteome</keyword>
<dbReference type="PROSITE" id="PS50109">
    <property type="entry name" value="HIS_KIN"/>
    <property type="match status" value="1"/>
</dbReference>
<feature type="domain" description="Histidine kinase" evidence="10">
    <location>
        <begin position="91"/>
        <end position="300"/>
    </location>
</feature>
<evidence type="ECO:0000256" key="2">
    <source>
        <dbReference type="ARBA" id="ARBA00012438"/>
    </source>
</evidence>
<sequence>MNVEICATLSFIIYSRFMVEKADNNNTDLEKQKAQLVAFEQELNERTEELEAQKEELTAAIEELVKMNNYLNATLAELQERNQELDQLVYRASHDFKTPITSTLGIVHLLKMEPMSPMLKEYVHRIDLSMHQMNDLLKSLSLFTQASLEELFYERISIAALVENAKERLQYLEGFNKVQFKIEIDKDLTISTDAILLSEVLKALITNAIIFRDIEEPFVCVRASIVNDSLEISVEDNGEGMTTEVMQKAFAIFYRGSEKSKGTGLGLYMVKKITQRLGGQVHLQQLGKGLSVKIILPVHHP</sequence>
<reference evidence="11 12" key="1">
    <citation type="submission" date="2018-11" db="EMBL/GenBank/DDBJ databases">
        <title>Chryseotalea sanarue gen. nov., sp., nov., a member of the family Cytophagaceae, isolated from a brackish lake in Hamamatsu Japan.</title>
        <authorList>
            <person name="Maejima Y."/>
            <person name="Iino T."/>
            <person name="Muraguchi Y."/>
            <person name="Fukuda K."/>
            <person name="Ohkuma M."/>
            <person name="Moriuchi R."/>
            <person name="Dohra H."/>
            <person name="Kimbara K."/>
            <person name="Shintani M."/>
        </authorList>
    </citation>
    <scope>NUCLEOTIDE SEQUENCE [LARGE SCALE GENOMIC DNA]</scope>
    <source>
        <strain evidence="11 12">Ys</strain>
    </source>
</reference>
<keyword evidence="6" id="KW-0418">Kinase</keyword>
<dbReference type="Proteomes" id="UP000288227">
    <property type="component" value="Unassembled WGS sequence"/>
</dbReference>
<accession>A0A401UFG0</accession>
<dbReference type="PANTHER" id="PTHR42878:SF7">
    <property type="entry name" value="SENSOR HISTIDINE KINASE GLRK"/>
    <property type="match status" value="1"/>
</dbReference>
<protein>
    <recommendedName>
        <fullName evidence="2">histidine kinase</fullName>
        <ecNumber evidence="2">2.7.13.3</ecNumber>
    </recommendedName>
</protein>
<dbReference type="InterPro" id="IPR050351">
    <property type="entry name" value="BphY/WalK/GraS-like"/>
</dbReference>
<evidence type="ECO:0000259" key="10">
    <source>
        <dbReference type="PROSITE" id="PS50109"/>
    </source>
</evidence>
<proteinExistence type="predicted"/>
<dbReference type="GO" id="GO:0000156">
    <property type="term" value="F:phosphorelay response regulator activity"/>
    <property type="evidence" value="ECO:0007669"/>
    <property type="project" value="TreeGrafter"/>
</dbReference>
<dbReference type="PANTHER" id="PTHR42878">
    <property type="entry name" value="TWO-COMPONENT HISTIDINE KINASE"/>
    <property type="match status" value="1"/>
</dbReference>
<dbReference type="AlphaFoldDB" id="A0A401UFG0"/>
<comment type="catalytic activity">
    <reaction evidence="1">
        <text>ATP + protein L-histidine = ADP + protein N-phospho-L-histidine.</text>
        <dbReference type="EC" id="2.7.13.3"/>
    </reaction>
</comment>
<dbReference type="InterPro" id="IPR003661">
    <property type="entry name" value="HisK_dim/P_dom"/>
</dbReference>
<dbReference type="SMART" id="SM00387">
    <property type="entry name" value="HATPase_c"/>
    <property type="match status" value="1"/>
</dbReference>
<dbReference type="GO" id="GO:0007234">
    <property type="term" value="P:osmosensory signaling via phosphorelay pathway"/>
    <property type="evidence" value="ECO:0007669"/>
    <property type="project" value="TreeGrafter"/>
</dbReference>
<gene>
    <name evidence="11" type="ORF">SanaruYs_38710</name>
</gene>
<dbReference type="InterPro" id="IPR003594">
    <property type="entry name" value="HATPase_dom"/>
</dbReference>
<evidence type="ECO:0000256" key="9">
    <source>
        <dbReference type="SAM" id="Coils"/>
    </source>
</evidence>
<evidence type="ECO:0000256" key="7">
    <source>
        <dbReference type="ARBA" id="ARBA00022840"/>
    </source>
</evidence>
<dbReference type="SUPFAM" id="SSF55874">
    <property type="entry name" value="ATPase domain of HSP90 chaperone/DNA topoisomerase II/histidine kinase"/>
    <property type="match status" value="1"/>
</dbReference>
<evidence type="ECO:0000256" key="5">
    <source>
        <dbReference type="ARBA" id="ARBA00022741"/>
    </source>
</evidence>
<evidence type="ECO:0000256" key="3">
    <source>
        <dbReference type="ARBA" id="ARBA00022553"/>
    </source>
</evidence>
<dbReference type="SMART" id="SM00388">
    <property type="entry name" value="HisKA"/>
    <property type="match status" value="1"/>
</dbReference>
<dbReference type="CDD" id="cd00082">
    <property type="entry name" value="HisKA"/>
    <property type="match status" value="1"/>
</dbReference>
<dbReference type="Pfam" id="PF00512">
    <property type="entry name" value="HisKA"/>
    <property type="match status" value="1"/>
</dbReference>
<organism evidence="11 12">
    <name type="scientific">Chryseotalea sanaruensis</name>
    <dbReference type="NCBI Taxonomy" id="2482724"/>
    <lineage>
        <taxon>Bacteria</taxon>
        <taxon>Pseudomonadati</taxon>
        <taxon>Bacteroidota</taxon>
        <taxon>Cytophagia</taxon>
        <taxon>Cytophagales</taxon>
        <taxon>Chryseotaleaceae</taxon>
        <taxon>Chryseotalea</taxon>
    </lineage>
</organism>
<dbReference type="InterPro" id="IPR036097">
    <property type="entry name" value="HisK_dim/P_sf"/>
</dbReference>
<evidence type="ECO:0000313" key="11">
    <source>
        <dbReference type="EMBL" id="GCC53626.1"/>
    </source>
</evidence>
<evidence type="ECO:0000256" key="4">
    <source>
        <dbReference type="ARBA" id="ARBA00022679"/>
    </source>
</evidence>
<dbReference type="Pfam" id="PF02518">
    <property type="entry name" value="HATPase_c"/>
    <property type="match status" value="1"/>
</dbReference>
<dbReference type="EMBL" id="BHXQ01000008">
    <property type="protein sequence ID" value="GCC53626.1"/>
    <property type="molecule type" value="Genomic_DNA"/>
</dbReference>
<feature type="coiled-coil region" evidence="9">
    <location>
        <begin position="22"/>
        <end position="95"/>
    </location>
</feature>
<dbReference type="GO" id="GO:0030295">
    <property type="term" value="F:protein kinase activator activity"/>
    <property type="evidence" value="ECO:0007669"/>
    <property type="project" value="TreeGrafter"/>
</dbReference>
<dbReference type="SUPFAM" id="SSF47384">
    <property type="entry name" value="Homodimeric domain of signal transducing histidine kinase"/>
    <property type="match status" value="1"/>
</dbReference>
<evidence type="ECO:0000256" key="1">
    <source>
        <dbReference type="ARBA" id="ARBA00000085"/>
    </source>
</evidence>
<dbReference type="PRINTS" id="PR00344">
    <property type="entry name" value="BCTRLSENSOR"/>
</dbReference>
<comment type="caution">
    <text evidence="11">The sequence shown here is derived from an EMBL/GenBank/DDBJ whole genome shotgun (WGS) entry which is preliminary data.</text>
</comment>
<name>A0A401UFG0_9BACT</name>
<dbReference type="GO" id="GO:0000155">
    <property type="term" value="F:phosphorelay sensor kinase activity"/>
    <property type="evidence" value="ECO:0007669"/>
    <property type="project" value="InterPro"/>
</dbReference>
<dbReference type="Gene3D" id="3.30.565.10">
    <property type="entry name" value="Histidine kinase-like ATPase, C-terminal domain"/>
    <property type="match status" value="1"/>
</dbReference>
<keyword evidence="3" id="KW-0597">Phosphoprotein</keyword>
<dbReference type="InterPro" id="IPR005467">
    <property type="entry name" value="His_kinase_dom"/>
</dbReference>
<dbReference type="CDD" id="cd00075">
    <property type="entry name" value="HATPase"/>
    <property type="match status" value="1"/>
</dbReference>
<evidence type="ECO:0000313" key="12">
    <source>
        <dbReference type="Proteomes" id="UP000288227"/>
    </source>
</evidence>
<dbReference type="GO" id="GO:0005524">
    <property type="term" value="F:ATP binding"/>
    <property type="evidence" value="ECO:0007669"/>
    <property type="project" value="UniProtKB-KW"/>
</dbReference>
<keyword evidence="8" id="KW-0902">Two-component regulatory system</keyword>
<dbReference type="EC" id="2.7.13.3" evidence="2"/>
<keyword evidence="7" id="KW-0067">ATP-binding</keyword>
<dbReference type="InterPro" id="IPR004358">
    <property type="entry name" value="Sig_transdc_His_kin-like_C"/>
</dbReference>
<dbReference type="Gene3D" id="1.10.287.130">
    <property type="match status" value="1"/>
</dbReference>